<comment type="similarity">
    <text evidence="1">Belongs to the SHQ1 family.</text>
</comment>
<dbReference type="InterPro" id="IPR048696">
    <property type="entry name" value="SHQ1-like_CS"/>
</dbReference>
<protein>
    <submittedName>
        <fullName evidence="4">Protein shq1 [Schizosaccharomyces pombe 972h-]</fullName>
    </submittedName>
</protein>
<name>A0A0K6G1W3_9AGAM</name>
<feature type="domain" description="CS" evidence="3">
    <location>
        <begin position="1"/>
        <end position="89"/>
    </location>
</feature>
<keyword evidence="5" id="KW-1185">Reference proteome</keyword>
<dbReference type="InterPro" id="IPR039742">
    <property type="entry name" value="Shq1"/>
</dbReference>
<evidence type="ECO:0000313" key="5">
    <source>
        <dbReference type="Proteomes" id="UP000044841"/>
    </source>
</evidence>
<dbReference type="EMBL" id="CYGV01001289">
    <property type="protein sequence ID" value="CUA72338.1"/>
    <property type="molecule type" value="Genomic_DNA"/>
</dbReference>
<dbReference type="Pfam" id="PF04925">
    <property type="entry name" value="SHQ1"/>
    <property type="match status" value="1"/>
</dbReference>
<evidence type="ECO:0000256" key="2">
    <source>
        <dbReference type="SAM" id="MobiDB-lite"/>
    </source>
</evidence>
<dbReference type="InterPro" id="IPR007009">
    <property type="entry name" value="Shq1_C"/>
</dbReference>
<dbReference type="GO" id="GO:0005654">
    <property type="term" value="C:nucleoplasm"/>
    <property type="evidence" value="ECO:0007669"/>
    <property type="project" value="TreeGrafter"/>
</dbReference>
<reference evidence="4 5" key="1">
    <citation type="submission" date="2015-07" db="EMBL/GenBank/DDBJ databases">
        <authorList>
            <person name="Noorani M."/>
        </authorList>
    </citation>
    <scope>NUCLEOTIDE SEQUENCE [LARGE SCALE GENOMIC DNA]</scope>
    <source>
        <strain evidence="4">BBA 69670</strain>
    </source>
</reference>
<dbReference type="InterPro" id="IPR008978">
    <property type="entry name" value="HSP20-like_chaperone"/>
</dbReference>
<evidence type="ECO:0000259" key="3">
    <source>
        <dbReference type="PROSITE" id="PS51203"/>
    </source>
</evidence>
<dbReference type="Gene3D" id="2.60.40.790">
    <property type="match status" value="1"/>
</dbReference>
<dbReference type="AlphaFoldDB" id="A0A0K6G1W3"/>
<feature type="region of interest" description="Disordered" evidence="2">
    <location>
        <begin position="442"/>
        <end position="462"/>
    </location>
</feature>
<dbReference type="PANTHER" id="PTHR12967">
    <property type="entry name" value="PROTEIN SHQ1 HOMOLOG"/>
    <property type="match status" value="1"/>
</dbReference>
<evidence type="ECO:0000313" key="4">
    <source>
        <dbReference type="EMBL" id="CUA72338.1"/>
    </source>
</evidence>
<proteinExistence type="inferred from homology"/>
<dbReference type="GO" id="GO:0000493">
    <property type="term" value="P:box H/ACA snoRNP assembly"/>
    <property type="evidence" value="ECO:0007669"/>
    <property type="project" value="InterPro"/>
</dbReference>
<organism evidence="4 5">
    <name type="scientific">Rhizoctonia solani</name>
    <dbReference type="NCBI Taxonomy" id="456999"/>
    <lineage>
        <taxon>Eukaryota</taxon>
        <taxon>Fungi</taxon>
        <taxon>Dikarya</taxon>
        <taxon>Basidiomycota</taxon>
        <taxon>Agaricomycotina</taxon>
        <taxon>Agaricomycetes</taxon>
        <taxon>Cantharellales</taxon>
        <taxon>Ceratobasidiaceae</taxon>
        <taxon>Rhizoctonia</taxon>
    </lineage>
</organism>
<dbReference type="GO" id="GO:0005737">
    <property type="term" value="C:cytoplasm"/>
    <property type="evidence" value="ECO:0007669"/>
    <property type="project" value="TreeGrafter"/>
</dbReference>
<dbReference type="GO" id="GO:0051082">
    <property type="term" value="F:unfolded protein binding"/>
    <property type="evidence" value="ECO:0007669"/>
    <property type="project" value="TreeGrafter"/>
</dbReference>
<accession>A0A0K6G1W3</accession>
<feature type="compositionally biased region" description="Acidic residues" evidence="2">
    <location>
        <begin position="444"/>
        <end position="453"/>
    </location>
</feature>
<dbReference type="SUPFAM" id="SSF49764">
    <property type="entry name" value="HSP20-like chaperones"/>
    <property type="match status" value="1"/>
</dbReference>
<dbReference type="CDD" id="cd00298">
    <property type="entry name" value="ACD_sHsps_p23-like"/>
    <property type="match status" value="1"/>
</dbReference>
<dbReference type="Proteomes" id="UP000044841">
    <property type="component" value="Unassembled WGS sequence"/>
</dbReference>
<dbReference type="PANTHER" id="PTHR12967:SF0">
    <property type="entry name" value="PROTEIN SHQ1 HOMOLOG"/>
    <property type="match status" value="1"/>
</dbReference>
<evidence type="ECO:0000256" key="1">
    <source>
        <dbReference type="ARBA" id="ARBA00005607"/>
    </source>
</evidence>
<gene>
    <name evidence="4" type="ORF">RSOLAG22IIIB_01005</name>
</gene>
<dbReference type="Pfam" id="PF21413">
    <property type="entry name" value="SHQ1-like_CS"/>
    <property type="match status" value="1"/>
</dbReference>
<dbReference type="PROSITE" id="PS51203">
    <property type="entry name" value="CS"/>
    <property type="match status" value="1"/>
</dbReference>
<dbReference type="InterPro" id="IPR007052">
    <property type="entry name" value="CS_dom"/>
</dbReference>
<sequence length="462" mass="51947">MITPKFTCSQDDASVTVQLYVPAVRAADVEIHVEDALFSVHINPYFLRLNFPHPVLENDDSSASYDPSSGTLTVKLTKETKGIHFPDLDLLTKLLAPRSAAALNDEGRSKGPLIEVLDTPSPDALAGQLDDKLRLDLEQEHAVFARAAENDWQIEQVAPDDELPGVGVSASTHVAYGFLDLHTGYFANVVHTENEVNELGAEAENSTIARRQELREPSEEAKWDEEHYIADFVDDEIIKELMSVEMPSERTFAFTEEENMTMLRLPRREYLLTPDRTRVLQIALCTILFAAQYDWRTTQDDPTPESAWTICKLVPAFCALDPCPTPVSLRSALRTSYRRALAFPLYRSFALCQRVQKDVVQLLGQGTRAVTRRLLATKRILDSHDVYYVYSKIWVDDYCAWLPSHSTDTDLRVLGSELAATQISKAETGWDLDELEQAVRVTEPDSDDEDVDEVEHMTAATL</sequence>